<evidence type="ECO:0000313" key="2">
    <source>
        <dbReference type="EMBL" id="HIV98686.1"/>
    </source>
</evidence>
<keyword evidence="1" id="KW-0732">Signal</keyword>
<reference evidence="2" key="2">
    <citation type="submission" date="2021-04" db="EMBL/GenBank/DDBJ databases">
        <authorList>
            <person name="Gilroy R."/>
        </authorList>
    </citation>
    <scope>NUCLEOTIDE SEQUENCE</scope>
    <source>
        <strain evidence="2">Gambia11-129</strain>
    </source>
</reference>
<evidence type="ECO:0000313" key="3">
    <source>
        <dbReference type="Proteomes" id="UP000823936"/>
    </source>
</evidence>
<proteinExistence type="predicted"/>
<name>A0A9D1TN94_9SPIO</name>
<evidence type="ECO:0000256" key="1">
    <source>
        <dbReference type="SAM" id="SignalP"/>
    </source>
</evidence>
<feature type="signal peptide" evidence="1">
    <location>
        <begin position="1"/>
        <end position="20"/>
    </location>
</feature>
<feature type="chain" id="PRO_5038561699" evidence="1">
    <location>
        <begin position="21"/>
        <end position="201"/>
    </location>
</feature>
<reference evidence="2" key="1">
    <citation type="journal article" date="2021" name="PeerJ">
        <title>Extensive microbial diversity within the chicken gut microbiome revealed by metagenomics and culture.</title>
        <authorList>
            <person name="Gilroy R."/>
            <person name="Ravi A."/>
            <person name="Getino M."/>
            <person name="Pursley I."/>
            <person name="Horton D.L."/>
            <person name="Alikhan N.F."/>
            <person name="Baker D."/>
            <person name="Gharbi K."/>
            <person name="Hall N."/>
            <person name="Watson M."/>
            <person name="Adriaenssens E.M."/>
            <person name="Foster-Nyarko E."/>
            <person name="Jarju S."/>
            <person name="Secka A."/>
            <person name="Antonio M."/>
            <person name="Oren A."/>
            <person name="Chaudhuri R.R."/>
            <person name="La Ragione R."/>
            <person name="Hildebrand F."/>
            <person name="Pallen M.J."/>
        </authorList>
    </citation>
    <scope>NUCLEOTIDE SEQUENCE</scope>
    <source>
        <strain evidence="2">Gambia11-129</strain>
    </source>
</reference>
<dbReference type="AlphaFoldDB" id="A0A9D1TN94"/>
<gene>
    <name evidence="2" type="ORF">IAB12_02765</name>
</gene>
<organism evidence="2 3">
    <name type="scientific">Candidatus Ornithospirochaeta avicola</name>
    <dbReference type="NCBI Taxonomy" id="2840896"/>
    <lineage>
        <taxon>Bacteria</taxon>
        <taxon>Pseudomonadati</taxon>
        <taxon>Spirochaetota</taxon>
        <taxon>Spirochaetia</taxon>
        <taxon>Spirochaetales</taxon>
        <taxon>Spirochaetaceae</taxon>
        <taxon>Spirochaetaceae incertae sedis</taxon>
        <taxon>Candidatus Ornithospirochaeta</taxon>
    </lineage>
</organism>
<dbReference type="Proteomes" id="UP000823936">
    <property type="component" value="Unassembled WGS sequence"/>
</dbReference>
<comment type="caution">
    <text evidence="2">The sequence shown here is derived from an EMBL/GenBank/DDBJ whole genome shotgun (WGS) entry which is preliminary data.</text>
</comment>
<dbReference type="EMBL" id="DXHU01000012">
    <property type="protein sequence ID" value="HIV98686.1"/>
    <property type="molecule type" value="Genomic_DNA"/>
</dbReference>
<sequence>MLKKFFLILLVLFCTLSVFAVDIKIASNDSVTGFDISSDEYSVTYSVSNTTYAVRTMGYRIERLADGIWRMDDGENLIVVAENADSILFDSVVTGLKNTGLDPVLLVAQNSSVSESFIETIGFKNIGVTAITPALQSLMAKEEVTVYPLRNSNIVTVNGKDVSFNTKTVTAVEEIPVVEAEKTQRVLVTCPHCGEPFYATI</sequence>
<protein>
    <submittedName>
        <fullName evidence="2">Uncharacterized protein</fullName>
    </submittedName>
</protein>
<accession>A0A9D1TN94</accession>